<evidence type="ECO:0000256" key="11">
    <source>
        <dbReference type="ARBA" id="ARBA00022801"/>
    </source>
</evidence>
<feature type="binding site" evidence="15">
    <location>
        <position position="400"/>
    </location>
    <ligand>
        <name>Mg(2+)</name>
        <dbReference type="ChEBI" id="CHEBI:18420"/>
        <note>catalytic</note>
    </ligand>
</feature>
<feature type="region of interest" description="Disordered" evidence="16">
    <location>
        <begin position="932"/>
        <end position="1050"/>
    </location>
</feature>
<feature type="compositionally biased region" description="Low complexity" evidence="16">
    <location>
        <begin position="958"/>
        <end position="972"/>
    </location>
</feature>
<feature type="region of interest" description="Disordered" evidence="16">
    <location>
        <begin position="1077"/>
        <end position="1173"/>
    </location>
</feature>
<dbReference type="EC" id="3.1.26.12" evidence="15"/>
<feature type="compositionally biased region" description="Acidic residues" evidence="16">
    <location>
        <begin position="662"/>
        <end position="689"/>
    </location>
</feature>
<evidence type="ECO:0000256" key="4">
    <source>
        <dbReference type="ARBA" id="ARBA00022519"/>
    </source>
</evidence>
<keyword evidence="8 15" id="KW-0479">Metal-binding</keyword>
<keyword evidence="10 15" id="KW-0255">Endonuclease</keyword>
<evidence type="ECO:0000256" key="1">
    <source>
        <dbReference type="ARBA" id="ARBA00005663"/>
    </source>
</evidence>
<feature type="compositionally biased region" description="Low complexity" evidence="16">
    <location>
        <begin position="1129"/>
        <end position="1152"/>
    </location>
</feature>
<keyword evidence="7 15" id="KW-0540">Nuclease</keyword>
<keyword evidence="5 15" id="KW-0698">rRNA processing</keyword>
<evidence type="ECO:0000256" key="9">
    <source>
        <dbReference type="ARBA" id="ARBA00022730"/>
    </source>
</evidence>
<dbReference type="InterPro" id="IPR048583">
    <property type="entry name" value="RNase_E_G_thioredoxin-like"/>
</dbReference>
<evidence type="ECO:0000256" key="8">
    <source>
        <dbReference type="ARBA" id="ARBA00022723"/>
    </source>
</evidence>
<feature type="compositionally biased region" description="Low complexity" evidence="16">
    <location>
        <begin position="601"/>
        <end position="619"/>
    </location>
</feature>
<dbReference type="InterPro" id="IPR003029">
    <property type="entry name" value="S1_domain"/>
</dbReference>
<feature type="binding site" evidence="15">
    <location>
        <position position="461"/>
    </location>
    <ligand>
        <name>Zn(2+)</name>
        <dbReference type="ChEBI" id="CHEBI:29105"/>
        <note>ligand shared between dimeric partners</note>
    </ligand>
</feature>
<comment type="subcellular location">
    <subcellularLocation>
        <location evidence="15">Cytoplasm</location>
    </subcellularLocation>
    <subcellularLocation>
        <location evidence="15">Cell inner membrane</location>
        <topology evidence="15">Peripheral membrane protein</topology>
        <orientation evidence="15">Cytoplasmic side</orientation>
    </subcellularLocation>
</comment>
<dbReference type="NCBIfam" id="TIGR00757">
    <property type="entry name" value="RNaseEG"/>
    <property type="match status" value="1"/>
</dbReference>
<dbReference type="RefSeq" id="WP_345933377.1">
    <property type="nucleotide sequence ID" value="NZ_JBBKTV010000005.1"/>
</dbReference>
<keyword evidence="15" id="KW-0862">Zinc</keyword>
<feature type="region of interest" description="Required for zinc-mediated homotetramerization and catalytic activity" evidence="15">
    <location>
        <begin position="458"/>
        <end position="461"/>
    </location>
</feature>
<keyword evidence="12 15" id="KW-0460">Magnesium</keyword>
<evidence type="ECO:0000256" key="2">
    <source>
        <dbReference type="ARBA" id="ARBA00022475"/>
    </source>
</evidence>
<keyword evidence="2 15" id="KW-1003">Cell membrane</keyword>
<sequence length="1173" mass="126016">MTKRMLIDANHPEEMRVVVTNGNRLEEFDFETSTKKQLKGNIYLAKVTRVEPSLQAAFVDYGGNRNGFLAFSEIHPDYFQIPVADREALVREVEKAAREDAERDAKADAAEGPEIEEVGGSDVDDIAAGGASRRRMQPHRQYKIQEVIKKRQLILVQVAKEERGTKGAALTSYISLAGRYCVLMPNTANGGGISRKISDARTRKKLRETLAELGAPSGMSVVLRTAGAERTKTEIKRDYEYLSRLWDDIRERTLSSRAPALIYEEADIIKRSIRDIYTNDIDELMVEGTEGYRAAKEFMRMLMPSRARLVKLYSDRIPLFHRFQIETQLASMHSAIVRLPAGGYVVINQTEALVAIDVNSGRSTRERNIEETALKTNLEAAEEVARQLRLRDLAGLIVIDFIDMDDRKNNRAVERRLKDAMKADRARIQLGRISGFGLLELSRQRLRPSLIEASTMQCPHCGGTGLVRSVESTALAALRAVEEEGIRERTDELVLRVPTEVALYIFNHKREMLADIEDRYLFRVLVEAADNLTPPTPYELERTKQRKEGEIPERAERPDRPLTAQSSAAAADAARIAAEDAEDEAAAAALEEIEAAEAAADAAAEAAAAAPAESRAPVEAEPEAEADTNGDDERARRKRRRRSRRRKRRDDETGSSESADTGADDDDEDEDDDRSDADADVETETETETAESSGTGAADDETADERAQRGEDEGNRRRRRRRRRRPANGEARATDTGEDAGDDADEADTAVTPAVADAEAEVAVAETAVAEAPVASTEAMEAAAPDGPAGEPDRVEEEAHAEEGRAEEGRNRRRRRRRRPLGTDAVTDAEAEVVGAVAATSRPTGVTVIEVPMPEMPASEASAPEASAPAEAAVADEAPAAETPATEAPATEAPATEAPVAEAAVSDDAAQAVSEALAPGVVDAEAVDAAPVEAETVEAEPVAEAAPPKPRRRRKVAEPAAAEAAALEVAPAPRRRRKAAEAVETAEAEAPAAAAPKRKRATKADATKTAAKATTKPAATRRRTKATETAEPVATDDAAAARPRRRRKVADAVVAETLPAEMTVISGPDAAVPAVEAPEGAAPVIDGPLAHAPADSQITEAASGEGASAEVSPDQAAAEGDRDADEAGDAQAAAPHPAGDAPVAEAAIVPPVDTAAKTTARPRRGWWAARDRG</sequence>
<evidence type="ECO:0000256" key="10">
    <source>
        <dbReference type="ARBA" id="ARBA00022759"/>
    </source>
</evidence>
<dbReference type="PANTHER" id="PTHR30001">
    <property type="entry name" value="RIBONUCLEASE"/>
    <property type="match status" value="1"/>
</dbReference>
<keyword evidence="15" id="KW-0820">tRNA-binding</keyword>
<feature type="compositionally biased region" description="Low complexity" evidence="16">
    <location>
        <begin position="932"/>
        <end position="946"/>
    </location>
</feature>
<feature type="compositionally biased region" description="Low complexity" evidence="16">
    <location>
        <begin position="749"/>
        <end position="790"/>
    </location>
</feature>
<feature type="compositionally biased region" description="Low complexity" evidence="16">
    <location>
        <begin position="1100"/>
        <end position="1118"/>
    </location>
</feature>
<keyword evidence="11 15" id="KW-0378">Hydrolase</keyword>
<dbReference type="InterPro" id="IPR028878">
    <property type="entry name" value="RNase_E"/>
</dbReference>
<evidence type="ECO:0000256" key="16">
    <source>
        <dbReference type="SAM" id="MobiDB-lite"/>
    </source>
</evidence>
<feature type="compositionally biased region" description="Low complexity" evidence="16">
    <location>
        <begin position="1027"/>
        <end position="1041"/>
    </location>
</feature>
<evidence type="ECO:0000256" key="6">
    <source>
        <dbReference type="ARBA" id="ARBA00022694"/>
    </source>
</evidence>
<evidence type="ECO:0000313" key="18">
    <source>
        <dbReference type="EMBL" id="MEN2990796.1"/>
    </source>
</evidence>
<keyword evidence="3 15" id="KW-0963">Cytoplasm</keyword>
<feature type="binding site" evidence="15">
    <location>
        <position position="357"/>
    </location>
    <ligand>
        <name>Mg(2+)</name>
        <dbReference type="ChEBI" id="CHEBI:18420"/>
        <note>catalytic</note>
    </ligand>
</feature>
<feature type="compositionally biased region" description="Low complexity" evidence="16">
    <location>
        <begin position="1007"/>
        <end position="1018"/>
    </location>
</feature>
<feature type="compositionally biased region" description="Basic and acidic residues" evidence="16">
    <location>
        <begin position="704"/>
        <end position="715"/>
    </location>
</feature>
<feature type="compositionally biased region" description="Acidic residues" evidence="16">
    <location>
        <begin position="736"/>
        <end position="748"/>
    </location>
</feature>
<dbReference type="InterPro" id="IPR019307">
    <property type="entry name" value="RNA-bd_AU-1/RNase_E/G"/>
</dbReference>
<feature type="region of interest" description="Disordered" evidence="16">
    <location>
        <begin position="533"/>
        <end position="585"/>
    </location>
</feature>
<organism evidence="18 19">
    <name type="scientific">Tistrella arctica</name>
    <dbReference type="NCBI Taxonomy" id="3133430"/>
    <lineage>
        <taxon>Bacteria</taxon>
        <taxon>Pseudomonadati</taxon>
        <taxon>Pseudomonadota</taxon>
        <taxon>Alphaproteobacteria</taxon>
        <taxon>Geminicoccales</taxon>
        <taxon>Geminicoccaceae</taxon>
        <taxon>Tistrella</taxon>
    </lineage>
</organism>
<evidence type="ECO:0000256" key="15">
    <source>
        <dbReference type="HAMAP-Rule" id="MF_00970"/>
    </source>
</evidence>
<accession>A0ABU9YPR9</accession>
<comment type="catalytic activity">
    <reaction evidence="15">
        <text>Endonucleolytic cleavage of single-stranded RNA in A- and U-rich regions.</text>
        <dbReference type="EC" id="3.1.26.12"/>
    </reaction>
</comment>
<keyword evidence="9 15" id="KW-0699">rRNA-binding</keyword>
<dbReference type="CDD" id="cd04453">
    <property type="entry name" value="S1_RNase_E"/>
    <property type="match status" value="1"/>
</dbReference>
<evidence type="ECO:0000313" key="19">
    <source>
        <dbReference type="Proteomes" id="UP001413721"/>
    </source>
</evidence>
<comment type="similarity">
    <text evidence="1">Belongs to the RNase E/G family. RNase G subfamily.</text>
</comment>
<dbReference type="Pfam" id="PF10150">
    <property type="entry name" value="RNase_E_G"/>
    <property type="match status" value="1"/>
</dbReference>
<feature type="compositionally biased region" description="Low complexity" evidence="16">
    <location>
        <begin position="982"/>
        <end position="995"/>
    </location>
</feature>
<dbReference type="Proteomes" id="UP001413721">
    <property type="component" value="Unassembled WGS sequence"/>
</dbReference>
<comment type="cofactor">
    <cofactor evidence="15">
        <name>Zn(2+)</name>
        <dbReference type="ChEBI" id="CHEBI:29105"/>
    </cofactor>
    <text evidence="15">Binds 2 Zn(2+) ions per homotetramer.</text>
</comment>
<evidence type="ECO:0000256" key="13">
    <source>
        <dbReference type="ARBA" id="ARBA00022884"/>
    </source>
</evidence>
<dbReference type="InterPro" id="IPR004659">
    <property type="entry name" value="RNase_E/G"/>
</dbReference>
<feature type="binding site" evidence="15">
    <location>
        <position position="458"/>
    </location>
    <ligand>
        <name>Zn(2+)</name>
        <dbReference type="ChEBI" id="CHEBI:29105"/>
        <note>ligand shared between dimeric partners</note>
    </ligand>
</feature>
<dbReference type="InterPro" id="IPR012340">
    <property type="entry name" value="NA-bd_OB-fold"/>
</dbReference>
<keyword evidence="6 15" id="KW-0819">tRNA processing</keyword>
<dbReference type="Gene3D" id="3.40.1260.20">
    <property type="entry name" value="Ribonuclease E, catalytic domain"/>
    <property type="match status" value="1"/>
</dbReference>
<feature type="compositionally biased region" description="Basic residues" evidence="16">
    <location>
        <begin position="636"/>
        <end position="648"/>
    </location>
</feature>
<dbReference type="SMART" id="SM00316">
    <property type="entry name" value="S1"/>
    <property type="match status" value="1"/>
</dbReference>
<comment type="function">
    <text evidence="15">Endoribonuclease that plays a central role in RNA processing and decay. Required for the maturation of 5S and 16S rRNAs and the majority of tRNAs. Also involved in the degradation of most mRNAs.</text>
</comment>
<evidence type="ECO:0000256" key="5">
    <source>
        <dbReference type="ARBA" id="ARBA00022552"/>
    </source>
</evidence>
<comment type="similarity">
    <text evidence="15">Belongs to the RNase E/G family. RNase E subfamily.</text>
</comment>
<evidence type="ECO:0000256" key="14">
    <source>
        <dbReference type="ARBA" id="ARBA00023136"/>
    </source>
</evidence>
<feature type="compositionally biased region" description="Basic residues" evidence="16">
    <location>
        <begin position="811"/>
        <end position="820"/>
    </location>
</feature>
<feature type="compositionally biased region" description="Basic and acidic residues" evidence="16">
    <location>
        <begin position="100"/>
        <end position="109"/>
    </location>
</feature>
<feature type="region of interest" description="Disordered" evidence="16">
    <location>
        <begin position="857"/>
        <end position="913"/>
    </location>
</feature>
<name>A0ABU9YPR9_9PROT</name>
<feature type="domain" description="S1 motif" evidence="17">
    <location>
        <begin position="38"/>
        <end position="173"/>
    </location>
</feature>
<comment type="caution">
    <text evidence="18">The sequence shown here is derived from an EMBL/GenBank/DDBJ whole genome shotgun (WGS) entry which is preliminary data.</text>
</comment>
<evidence type="ECO:0000256" key="12">
    <source>
        <dbReference type="ARBA" id="ARBA00022842"/>
    </source>
</evidence>
<keyword evidence="4 15" id="KW-0997">Cell inner membrane</keyword>
<gene>
    <name evidence="15" type="primary">rne</name>
    <name evidence="18" type="ORF">WG926_20950</name>
</gene>
<dbReference type="EMBL" id="JBBKTW010000008">
    <property type="protein sequence ID" value="MEN2990796.1"/>
    <property type="molecule type" value="Genomic_DNA"/>
</dbReference>
<keyword evidence="14 15" id="KW-0472">Membrane</keyword>
<evidence type="ECO:0000256" key="7">
    <source>
        <dbReference type="ARBA" id="ARBA00022722"/>
    </source>
</evidence>
<comment type="cofactor">
    <cofactor evidence="15">
        <name>Mg(2+)</name>
        <dbReference type="ChEBI" id="CHEBI:18420"/>
    </cofactor>
    <text evidence="15">Binds 1 Mg(2+) ion per subunit.</text>
</comment>
<feature type="region of interest" description="Disordered" evidence="16">
    <location>
        <begin position="100"/>
        <end position="139"/>
    </location>
</feature>
<proteinExistence type="inferred from homology"/>
<evidence type="ECO:0000259" key="17">
    <source>
        <dbReference type="SMART" id="SM00316"/>
    </source>
</evidence>
<reference evidence="18 19" key="1">
    <citation type="submission" date="2024-03" db="EMBL/GenBank/DDBJ databases">
        <title>High-quality draft genome sequencing of Tistrella sp. BH-R2-4.</title>
        <authorList>
            <person name="Dong C."/>
        </authorList>
    </citation>
    <scope>NUCLEOTIDE SEQUENCE [LARGE SCALE GENOMIC DNA]</scope>
    <source>
        <strain evidence="18 19">BH-R2-4</strain>
    </source>
</reference>
<dbReference type="Gene3D" id="2.40.50.140">
    <property type="entry name" value="Nucleic acid-binding proteins"/>
    <property type="match status" value="1"/>
</dbReference>
<evidence type="ECO:0000256" key="3">
    <source>
        <dbReference type="ARBA" id="ARBA00022490"/>
    </source>
</evidence>
<feature type="compositionally biased region" description="Acidic residues" evidence="16">
    <location>
        <begin position="111"/>
        <end position="125"/>
    </location>
</feature>
<feature type="region of interest" description="Disordered" evidence="16">
    <location>
        <begin position="601"/>
        <end position="825"/>
    </location>
</feature>
<feature type="compositionally biased region" description="Basic and acidic residues" evidence="16">
    <location>
        <begin position="791"/>
        <end position="810"/>
    </location>
</feature>
<comment type="subunit">
    <text evidence="15">Homotetramer formed by a dimer of dimers.</text>
</comment>
<feature type="compositionally biased region" description="Basic residues" evidence="16">
    <location>
        <begin position="716"/>
        <end position="726"/>
    </location>
</feature>
<dbReference type="PANTHER" id="PTHR30001:SF1">
    <property type="entry name" value="RIBONUCLEASE E_G-LIKE PROTEIN, CHLOROPLASTIC"/>
    <property type="match status" value="1"/>
</dbReference>
<dbReference type="Pfam" id="PF20833">
    <property type="entry name" value="RNase_E_G_Thio"/>
    <property type="match status" value="1"/>
</dbReference>
<dbReference type="SUPFAM" id="SSF50249">
    <property type="entry name" value="Nucleic acid-binding proteins"/>
    <property type="match status" value="1"/>
</dbReference>
<keyword evidence="19" id="KW-1185">Reference proteome</keyword>
<protein>
    <recommendedName>
        <fullName evidence="15">Ribonuclease E</fullName>
        <shortName evidence="15">RNase E</shortName>
        <ecNumber evidence="15">3.1.26.12</ecNumber>
    </recommendedName>
</protein>
<feature type="compositionally biased region" description="Acidic residues" evidence="16">
    <location>
        <begin position="620"/>
        <end position="630"/>
    </location>
</feature>
<keyword evidence="13 15" id="KW-0694">RNA-binding</keyword>
<dbReference type="HAMAP" id="MF_00970">
    <property type="entry name" value="RNase_E"/>
    <property type="match status" value="1"/>
</dbReference>
<feature type="compositionally biased region" description="Basic and acidic residues" evidence="16">
    <location>
        <begin position="539"/>
        <end position="560"/>
    </location>
</feature>